<organism evidence="1">
    <name type="scientific">Sesamum radiatum</name>
    <name type="common">Black benniseed</name>
    <dbReference type="NCBI Taxonomy" id="300843"/>
    <lineage>
        <taxon>Eukaryota</taxon>
        <taxon>Viridiplantae</taxon>
        <taxon>Streptophyta</taxon>
        <taxon>Embryophyta</taxon>
        <taxon>Tracheophyta</taxon>
        <taxon>Spermatophyta</taxon>
        <taxon>Magnoliopsida</taxon>
        <taxon>eudicotyledons</taxon>
        <taxon>Gunneridae</taxon>
        <taxon>Pentapetalae</taxon>
        <taxon>asterids</taxon>
        <taxon>lamiids</taxon>
        <taxon>Lamiales</taxon>
        <taxon>Pedaliaceae</taxon>
        <taxon>Sesamum</taxon>
    </lineage>
</organism>
<protein>
    <submittedName>
        <fullName evidence="1">Uncharacterized protein</fullName>
    </submittedName>
</protein>
<reference evidence="1" key="1">
    <citation type="submission" date="2020-06" db="EMBL/GenBank/DDBJ databases">
        <authorList>
            <person name="Li T."/>
            <person name="Hu X."/>
            <person name="Zhang T."/>
            <person name="Song X."/>
            <person name="Zhang H."/>
            <person name="Dai N."/>
            <person name="Sheng W."/>
            <person name="Hou X."/>
            <person name="Wei L."/>
        </authorList>
    </citation>
    <scope>NUCLEOTIDE SEQUENCE</scope>
    <source>
        <strain evidence="1">G02</strain>
        <tissue evidence="1">Leaf</tissue>
    </source>
</reference>
<dbReference type="EMBL" id="JACGWJ010000026">
    <property type="protein sequence ID" value="KAL0313210.1"/>
    <property type="molecule type" value="Genomic_DNA"/>
</dbReference>
<evidence type="ECO:0000313" key="1">
    <source>
        <dbReference type="EMBL" id="KAL0313210.1"/>
    </source>
</evidence>
<sequence>MEEGECSQLIFLYPVQCYDGGECSQLIFLYPVQRYDGGAAPVDGSQPGGLISGQSPRHPSLIYRLFLPSRE</sequence>
<reference evidence="1" key="2">
    <citation type="journal article" date="2024" name="Plant">
        <title>Genomic evolution and insights into agronomic trait innovations of Sesamum species.</title>
        <authorList>
            <person name="Miao H."/>
            <person name="Wang L."/>
            <person name="Qu L."/>
            <person name="Liu H."/>
            <person name="Sun Y."/>
            <person name="Le M."/>
            <person name="Wang Q."/>
            <person name="Wei S."/>
            <person name="Zheng Y."/>
            <person name="Lin W."/>
            <person name="Duan Y."/>
            <person name="Cao H."/>
            <person name="Xiong S."/>
            <person name="Wang X."/>
            <person name="Wei L."/>
            <person name="Li C."/>
            <person name="Ma Q."/>
            <person name="Ju M."/>
            <person name="Zhao R."/>
            <person name="Li G."/>
            <person name="Mu C."/>
            <person name="Tian Q."/>
            <person name="Mei H."/>
            <person name="Zhang T."/>
            <person name="Gao T."/>
            <person name="Zhang H."/>
        </authorList>
    </citation>
    <scope>NUCLEOTIDE SEQUENCE</scope>
    <source>
        <strain evidence="1">G02</strain>
    </source>
</reference>
<gene>
    <name evidence="1" type="ORF">Sradi_5720300</name>
</gene>
<comment type="caution">
    <text evidence="1">The sequence shown here is derived from an EMBL/GenBank/DDBJ whole genome shotgun (WGS) entry which is preliminary data.</text>
</comment>
<proteinExistence type="predicted"/>
<name>A0AAW2L4M9_SESRA</name>
<dbReference type="AlphaFoldDB" id="A0AAW2L4M9"/>
<accession>A0AAW2L4M9</accession>